<evidence type="ECO:0000256" key="3">
    <source>
        <dbReference type="ARBA" id="ARBA00022827"/>
    </source>
</evidence>
<evidence type="ECO:0000259" key="5">
    <source>
        <dbReference type="PROSITE" id="PS00624"/>
    </source>
</evidence>
<dbReference type="InterPro" id="IPR007867">
    <property type="entry name" value="GMC_OxRtase_C"/>
</dbReference>
<dbReference type="EMBL" id="FZNR01000014">
    <property type="protein sequence ID" value="SNS33736.1"/>
    <property type="molecule type" value="Genomic_DNA"/>
</dbReference>
<feature type="domain" description="Glucose-methanol-choline oxidoreductase N-terminal" evidence="5">
    <location>
        <begin position="386"/>
        <end position="400"/>
    </location>
</feature>
<comment type="similarity">
    <text evidence="1">Belongs to the GMC oxidoreductase family.</text>
</comment>
<organism evidence="6 7">
    <name type="scientific">Actinoplanes regularis</name>
    <dbReference type="NCBI Taxonomy" id="52697"/>
    <lineage>
        <taxon>Bacteria</taxon>
        <taxon>Bacillati</taxon>
        <taxon>Actinomycetota</taxon>
        <taxon>Actinomycetes</taxon>
        <taxon>Micromonosporales</taxon>
        <taxon>Micromonosporaceae</taxon>
        <taxon>Actinoplanes</taxon>
    </lineage>
</organism>
<dbReference type="GO" id="GO:0050660">
    <property type="term" value="F:flavin adenine dinucleotide binding"/>
    <property type="evidence" value="ECO:0007669"/>
    <property type="project" value="InterPro"/>
</dbReference>
<keyword evidence="7" id="KW-1185">Reference proteome</keyword>
<dbReference type="PANTHER" id="PTHR46056">
    <property type="entry name" value="LONG-CHAIN-ALCOHOL OXIDASE"/>
    <property type="match status" value="1"/>
</dbReference>
<keyword evidence="4" id="KW-0560">Oxidoreductase</keyword>
<proteinExistence type="inferred from homology"/>
<gene>
    <name evidence="6" type="ORF">SAMN06264365_1146</name>
</gene>
<reference evidence="6 7" key="1">
    <citation type="submission" date="2017-06" db="EMBL/GenBank/DDBJ databases">
        <authorList>
            <person name="Kim H.J."/>
            <person name="Triplett B.A."/>
        </authorList>
    </citation>
    <scope>NUCLEOTIDE SEQUENCE [LARGE SCALE GENOMIC DNA]</scope>
    <source>
        <strain evidence="6 7">DSM 43151</strain>
    </source>
</reference>
<evidence type="ECO:0000313" key="6">
    <source>
        <dbReference type="EMBL" id="SNS33736.1"/>
    </source>
</evidence>
<name>A0A239DMK8_9ACTN</name>
<dbReference type="GO" id="GO:0016020">
    <property type="term" value="C:membrane"/>
    <property type="evidence" value="ECO:0007669"/>
    <property type="project" value="UniProtKB-SubCell"/>
</dbReference>
<dbReference type="PROSITE" id="PS00624">
    <property type="entry name" value="GMC_OXRED_2"/>
    <property type="match status" value="1"/>
</dbReference>
<dbReference type="AlphaFoldDB" id="A0A239DMK8"/>
<dbReference type="GO" id="GO:0046577">
    <property type="term" value="F:long-chain-alcohol oxidase activity"/>
    <property type="evidence" value="ECO:0007669"/>
    <property type="project" value="UniProtKB-EC"/>
</dbReference>
<keyword evidence="2" id="KW-0285">Flavoprotein</keyword>
<dbReference type="Gene3D" id="3.50.50.60">
    <property type="entry name" value="FAD/NAD(P)-binding domain"/>
    <property type="match status" value="2"/>
</dbReference>
<dbReference type="Pfam" id="PF00732">
    <property type="entry name" value="GMC_oxred_N"/>
    <property type="match status" value="1"/>
</dbReference>
<keyword evidence="3" id="KW-0274">FAD</keyword>
<dbReference type="RefSeq" id="WP_203833262.1">
    <property type="nucleotide sequence ID" value="NZ_BOMU01000071.1"/>
</dbReference>
<dbReference type="Proteomes" id="UP000198415">
    <property type="component" value="Unassembled WGS sequence"/>
</dbReference>
<dbReference type="PANTHER" id="PTHR46056:SF12">
    <property type="entry name" value="LONG-CHAIN-ALCOHOL OXIDASE"/>
    <property type="match status" value="1"/>
</dbReference>
<sequence length="640" mass="67625">MTDLRTQVLRLLCDTVVPSIDHPDDADGFWARRASDVAADLGVLATVAAMPAEQREAVGALLDGLAAQGFLTAAQARREQILASAGPAVAPLAGLVLLLTYGMPDATGGNPNWTRLGYPGPAPRPAVALQRPITPLRPDGDLALEADAVVIGSGAGGGLIAGRLAAAGARVVVLEAGRYRSEADFRQFELEAYQQSYRRGGPTPTADQNITLMAGAGLGGGTVINWTNCIRTTDRVRRQWADEHGLTDVAGPDFDRHLDTVWRELSVTDRCSEFNRAHEAMHRGAEALGWSFATVHRNWDEKRHDALVAGGLGFGDPSGAKRSTVKVYLEPAVTGHGARVVDGCRVDRILTDRGRAAGVTGRWTSEDGRRSAAVTVRAPIVVLAAGALESPGVLLRSGIGGPAVGEHLRLHPCTVTLGNYGTDMRGWWGPPQAALIDEFAAVEDGYGFLMESVQYTTGLGASAMPFTTGAEHKEAMAGYRDFGSFIGLIRDRGHGRVTLDAGGETTAWYDLTDELDLRNTRRAVEAEIRLHHAAGARGIRVLGHGLPPWQAGEDLEAFIARAGEIPLRAGGAVLFSAHQMGSCRMGADPATSVADPRGELHDTPGVWIGDASAFPTASGTNPMITIMALASRTAEMCLTG</sequence>
<accession>A0A239DMK8</accession>
<protein>
    <submittedName>
        <fullName evidence="6">Choline dehydrogenase</fullName>
    </submittedName>
</protein>
<dbReference type="Pfam" id="PF05199">
    <property type="entry name" value="GMC_oxred_C"/>
    <property type="match status" value="1"/>
</dbReference>
<evidence type="ECO:0000256" key="1">
    <source>
        <dbReference type="ARBA" id="ARBA00010790"/>
    </source>
</evidence>
<evidence type="ECO:0000256" key="4">
    <source>
        <dbReference type="ARBA" id="ARBA00023002"/>
    </source>
</evidence>
<dbReference type="InterPro" id="IPR000172">
    <property type="entry name" value="GMC_OxRdtase_N"/>
</dbReference>
<dbReference type="SUPFAM" id="SSF51905">
    <property type="entry name" value="FAD/NAD(P)-binding domain"/>
    <property type="match status" value="1"/>
</dbReference>
<evidence type="ECO:0000313" key="7">
    <source>
        <dbReference type="Proteomes" id="UP000198415"/>
    </source>
</evidence>
<evidence type="ECO:0000256" key="2">
    <source>
        <dbReference type="ARBA" id="ARBA00022630"/>
    </source>
</evidence>
<dbReference type="InterPro" id="IPR036188">
    <property type="entry name" value="FAD/NAD-bd_sf"/>
</dbReference>